<reference evidence="2 3" key="1">
    <citation type="submission" date="2020-04" db="EMBL/GenBank/DDBJ databases">
        <authorList>
            <person name="Basu S."/>
            <person name="Maruthanayagam V."/>
            <person name="Chakraborty S."/>
            <person name="Pramanik A."/>
            <person name="Mukherjee J."/>
            <person name="Brink B."/>
        </authorList>
    </citation>
    <scope>NUCLEOTIDE SEQUENCE [LARGE SCALE GENOMIC DNA]</scope>
    <source>
        <strain evidence="2 3">AP17</strain>
    </source>
</reference>
<dbReference type="Proteomes" id="UP000500857">
    <property type="component" value="Chromosome"/>
</dbReference>
<organism evidence="2 3">
    <name type="scientific">Oxynema aestuarii AP17</name>
    <dbReference type="NCBI Taxonomy" id="2064643"/>
    <lineage>
        <taxon>Bacteria</taxon>
        <taxon>Bacillati</taxon>
        <taxon>Cyanobacteriota</taxon>
        <taxon>Cyanophyceae</taxon>
        <taxon>Oscillatoriophycideae</taxon>
        <taxon>Oscillatoriales</taxon>
        <taxon>Oscillatoriaceae</taxon>
        <taxon>Oxynema</taxon>
        <taxon>Oxynema aestuarii</taxon>
    </lineage>
</organism>
<keyword evidence="2" id="KW-0378">Hydrolase</keyword>
<dbReference type="GO" id="GO:0016787">
    <property type="term" value="F:hydrolase activity"/>
    <property type="evidence" value="ECO:0007669"/>
    <property type="project" value="UniProtKB-KW"/>
</dbReference>
<keyword evidence="3" id="KW-1185">Reference proteome</keyword>
<dbReference type="Pfam" id="PF13472">
    <property type="entry name" value="Lipase_GDSL_2"/>
    <property type="match status" value="1"/>
</dbReference>
<dbReference type="EMBL" id="CP051167">
    <property type="protein sequence ID" value="QIZ70056.1"/>
    <property type="molecule type" value="Genomic_DNA"/>
</dbReference>
<dbReference type="KEGG" id="oxy:HCG48_05305"/>
<dbReference type="RefSeq" id="WP_168568213.1">
    <property type="nucleotide sequence ID" value="NZ_CP051167.1"/>
</dbReference>
<feature type="domain" description="SGNH hydrolase-type esterase" evidence="1">
    <location>
        <begin position="82"/>
        <end position="288"/>
    </location>
</feature>
<evidence type="ECO:0000259" key="1">
    <source>
        <dbReference type="Pfam" id="PF13472"/>
    </source>
</evidence>
<proteinExistence type="predicted"/>
<sequence length="307" mass="34593">MNVLAILLTLFTVALLVLEVSLRWGLGLGNPPLYLPDDEIGYLLAPDARVRRFGRRIEINQYSMRSGPIAPVPAPGTTRVLLLGDSVANGGWWTDQEQTISALMTRQLEQTEVLNASANSWGPRNELAYLRRFGTFGARILVLLLNTDDLFGGRPTPQLVGVDRNYPIRRPIGAIGELLERYVLPRPPLPELPKESGDLVGINLEAIAHIHQIAIARDLYFLLALTPLRRELGEPGPRDYEWTLRSRLQTLSEERHIPYLDFLEPFNAIDNPATLYRDHIHLSPKGNEYVSRSLAERILELRSKLSN</sequence>
<dbReference type="Gene3D" id="3.40.50.1110">
    <property type="entry name" value="SGNH hydrolase"/>
    <property type="match status" value="1"/>
</dbReference>
<dbReference type="AlphaFoldDB" id="A0A6H1TV20"/>
<dbReference type="InterPro" id="IPR036514">
    <property type="entry name" value="SGNH_hydro_sf"/>
</dbReference>
<dbReference type="CDD" id="cd00229">
    <property type="entry name" value="SGNH_hydrolase"/>
    <property type="match status" value="1"/>
</dbReference>
<evidence type="ECO:0000313" key="2">
    <source>
        <dbReference type="EMBL" id="QIZ70056.1"/>
    </source>
</evidence>
<name>A0A6H1TV20_9CYAN</name>
<protein>
    <submittedName>
        <fullName evidence="2">SGNH/GDSL hydrolase family protein</fullName>
    </submittedName>
</protein>
<evidence type="ECO:0000313" key="3">
    <source>
        <dbReference type="Proteomes" id="UP000500857"/>
    </source>
</evidence>
<gene>
    <name evidence="2" type="ORF">HCG48_05305</name>
</gene>
<dbReference type="SUPFAM" id="SSF52266">
    <property type="entry name" value="SGNH hydrolase"/>
    <property type="match status" value="1"/>
</dbReference>
<dbReference type="InterPro" id="IPR013830">
    <property type="entry name" value="SGNH_hydro"/>
</dbReference>
<accession>A0A6H1TV20</accession>